<organism evidence="10 11">
    <name type="scientific">Maribellus comscasis</name>
    <dbReference type="NCBI Taxonomy" id="2681766"/>
    <lineage>
        <taxon>Bacteria</taxon>
        <taxon>Pseudomonadati</taxon>
        <taxon>Bacteroidota</taxon>
        <taxon>Bacteroidia</taxon>
        <taxon>Marinilabiliales</taxon>
        <taxon>Prolixibacteraceae</taxon>
        <taxon>Maribellus</taxon>
    </lineage>
</organism>
<dbReference type="PIRSF" id="PIRSF000232">
    <property type="entry name" value="YdjA"/>
    <property type="match status" value="1"/>
</dbReference>
<comment type="similarity">
    <text evidence="1 7">Belongs to the nitroreductase family.</text>
</comment>
<feature type="binding site" evidence="8">
    <location>
        <position position="41"/>
    </location>
    <ligand>
        <name>FMN</name>
        <dbReference type="ChEBI" id="CHEBI:58210"/>
        <note>ligand shared between dimeric partners</note>
    </ligand>
</feature>
<dbReference type="InterPro" id="IPR026021">
    <property type="entry name" value="YdjA-like"/>
</dbReference>
<dbReference type="InterPro" id="IPR000415">
    <property type="entry name" value="Nitroreductase-like"/>
</dbReference>
<sequence length="187" mass="21377">MNINDTIKNRRATPPRFISKEKISEETIKQLLENANWAPNHKQTEPWRFKVYSGAAKEKLADDIFLQLEEKMKEGANVNAQKAEKLRENIKRVPVVISVAMQRDEAQRIPEWEEVAAVSMAVQNMWLTATEMGLGAFWATPYFISLLHDILEVEPGQLPMGFFYVGKVAMDYPSPGRGPVDSKVEWK</sequence>
<gene>
    <name evidence="10" type="ORF">GM418_02585</name>
</gene>
<keyword evidence="6 7" id="KW-0520">NAD</keyword>
<evidence type="ECO:0000256" key="3">
    <source>
        <dbReference type="ARBA" id="ARBA00022643"/>
    </source>
</evidence>
<dbReference type="GO" id="GO:0016491">
    <property type="term" value="F:oxidoreductase activity"/>
    <property type="evidence" value="ECO:0007669"/>
    <property type="project" value="UniProtKB-UniRule"/>
</dbReference>
<evidence type="ECO:0000256" key="5">
    <source>
        <dbReference type="ARBA" id="ARBA00023002"/>
    </source>
</evidence>
<dbReference type="AlphaFoldDB" id="A0A6I6JIL2"/>
<evidence type="ECO:0000256" key="8">
    <source>
        <dbReference type="PIRSR" id="PIRSR000232-1"/>
    </source>
</evidence>
<keyword evidence="11" id="KW-1185">Reference proteome</keyword>
<evidence type="ECO:0000313" key="11">
    <source>
        <dbReference type="Proteomes" id="UP000428260"/>
    </source>
</evidence>
<dbReference type="PANTHER" id="PTHR43821">
    <property type="entry name" value="NAD(P)H NITROREDUCTASE YDJA-RELATED"/>
    <property type="match status" value="1"/>
</dbReference>
<dbReference type="Pfam" id="PF00881">
    <property type="entry name" value="Nitroreductase"/>
    <property type="match status" value="1"/>
</dbReference>
<evidence type="ECO:0000256" key="4">
    <source>
        <dbReference type="ARBA" id="ARBA00022857"/>
    </source>
</evidence>
<dbReference type="KEGG" id="mcos:GM418_02585"/>
<dbReference type="SUPFAM" id="SSF55469">
    <property type="entry name" value="FMN-dependent nitroreductase-like"/>
    <property type="match status" value="1"/>
</dbReference>
<dbReference type="PANTHER" id="PTHR43821:SF1">
    <property type="entry name" value="NAD(P)H NITROREDUCTASE YDJA-RELATED"/>
    <property type="match status" value="1"/>
</dbReference>
<dbReference type="CDD" id="cd02135">
    <property type="entry name" value="YdjA-like"/>
    <property type="match status" value="1"/>
</dbReference>
<name>A0A6I6JIL2_9BACT</name>
<dbReference type="EMBL" id="CP046401">
    <property type="protein sequence ID" value="QGY42576.1"/>
    <property type="molecule type" value="Genomic_DNA"/>
</dbReference>
<keyword evidence="5 7" id="KW-0560">Oxidoreductase</keyword>
<feature type="binding site" description="in other chain" evidence="8">
    <location>
        <begin position="138"/>
        <end position="140"/>
    </location>
    <ligand>
        <name>FMN</name>
        <dbReference type="ChEBI" id="CHEBI:58210"/>
        <note>ligand shared between dimeric partners</note>
    </ligand>
</feature>
<protein>
    <recommendedName>
        <fullName evidence="7">Putative NAD(P)H nitroreductase</fullName>
        <ecNumber evidence="7">1.-.-.-</ecNumber>
    </recommendedName>
</protein>
<evidence type="ECO:0000313" key="10">
    <source>
        <dbReference type="EMBL" id="QGY42576.1"/>
    </source>
</evidence>
<keyword evidence="4 7" id="KW-0521">NADP</keyword>
<keyword evidence="3 7" id="KW-0288">FMN</keyword>
<dbReference type="EC" id="1.-.-.-" evidence="7"/>
<dbReference type="Gene3D" id="3.40.109.10">
    <property type="entry name" value="NADH Oxidase"/>
    <property type="match status" value="1"/>
</dbReference>
<evidence type="ECO:0000259" key="9">
    <source>
        <dbReference type="Pfam" id="PF00881"/>
    </source>
</evidence>
<dbReference type="RefSeq" id="WP_158862846.1">
    <property type="nucleotide sequence ID" value="NZ_CP046401.1"/>
</dbReference>
<dbReference type="Proteomes" id="UP000428260">
    <property type="component" value="Chromosome"/>
</dbReference>
<comment type="cofactor">
    <cofactor evidence="8">
        <name>FMN</name>
        <dbReference type="ChEBI" id="CHEBI:58210"/>
    </cofactor>
    <text evidence="8">Binds 1 FMN per subunit.</text>
</comment>
<evidence type="ECO:0000256" key="7">
    <source>
        <dbReference type="PIRNR" id="PIRNR000232"/>
    </source>
</evidence>
<accession>A0A6I6JIL2</accession>
<feature type="domain" description="Nitroreductase" evidence="9">
    <location>
        <begin position="7"/>
        <end position="167"/>
    </location>
</feature>
<keyword evidence="2 7" id="KW-0285">Flavoprotein</keyword>
<dbReference type="InterPro" id="IPR029479">
    <property type="entry name" value="Nitroreductase"/>
</dbReference>
<evidence type="ECO:0000256" key="6">
    <source>
        <dbReference type="ARBA" id="ARBA00023027"/>
    </source>
</evidence>
<dbReference type="InterPro" id="IPR052530">
    <property type="entry name" value="NAD(P)H_nitroreductase"/>
</dbReference>
<reference evidence="10 11" key="1">
    <citation type="submission" date="2019-11" db="EMBL/GenBank/DDBJ databases">
        <authorList>
            <person name="Zheng R.K."/>
            <person name="Sun C.M."/>
        </authorList>
    </citation>
    <scope>NUCLEOTIDE SEQUENCE [LARGE SCALE GENOMIC DNA]</scope>
    <source>
        <strain evidence="10 11">WC007</strain>
    </source>
</reference>
<evidence type="ECO:0000256" key="2">
    <source>
        <dbReference type="ARBA" id="ARBA00022630"/>
    </source>
</evidence>
<evidence type="ECO:0000256" key="1">
    <source>
        <dbReference type="ARBA" id="ARBA00007118"/>
    </source>
</evidence>
<proteinExistence type="inferred from homology"/>